<organism evidence="2 3">
    <name type="scientific">Cloacibacillus porcorum</name>
    <dbReference type="NCBI Taxonomy" id="1197717"/>
    <lineage>
        <taxon>Bacteria</taxon>
        <taxon>Thermotogati</taxon>
        <taxon>Synergistota</taxon>
        <taxon>Synergistia</taxon>
        <taxon>Synergistales</taxon>
        <taxon>Synergistaceae</taxon>
        <taxon>Cloacibacillus</taxon>
    </lineage>
</organism>
<evidence type="ECO:0000313" key="3">
    <source>
        <dbReference type="Proteomes" id="UP000093044"/>
    </source>
</evidence>
<keyword evidence="1" id="KW-0812">Transmembrane</keyword>
<dbReference type="STRING" id="1197717.BED41_10360"/>
<name>A0A1B2I627_9BACT</name>
<evidence type="ECO:0000313" key="2">
    <source>
        <dbReference type="EMBL" id="ANZ45431.1"/>
    </source>
</evidence>
<feature type="transmembrane region" description="Helical" evidence="1">
    <location>
        <begin position="71"/>
        <end position="90"/>
    </location>
</feature>
<dbReference type="AlphaFoldDB" id="A0A1B2I627"/>
<dbReference type="KEGG" id="cpor:BED41_10360"/>
<dbReference type="Proteomes" id="UP000093044">
    <property type="component" value="Chromosome"/>
</dbReference>
<keyword evidence="1" id="KW-1133">Transmembrane helix</keyword>
<keyword evidence="3" id="KW-1185">Reference proteome</keyword>
<protein>
    <submittedName>
        <fullName evidence="2">Uncharacterized protein</fullName>
    </submittedName>
</protein>
<evidence type="ECO:0000256" key="1">
    <source>
        <dbReference type="SAM" id="Phobius"/>
    </source>
</evidence>
<sequence>MADNAALVAEVAAVRESLASERQSTAQLIAELNCYTAASEEERRLLREQNSILAEMNETLQKQVRAEKQKGIGKLLLGLVVGGAVGAVAAR</sequence>
<gene>
    <name evidence="2" type="ORF">BED41_10360</name>
</gene>
<reference evidence="2" key="1">
    <citation type="submission" date="2016-08" db="EMBL/GenBank/DDBJ databases">
        <title>Complete genome of Cloacibacillus porcorum.</title>
        <authorList>
            <person name="Looft T."/>
            <person name="Bayles D.O."/>
            <person name="Alt D.P."/>
        </authorList>
    </citation>
    <scope>NUCLEOTIDE SEQUENCE [LARGE SCALE GENOMIC DNA]</scope>
    <source>
        <strain evidence="2">CL-84</strain>
    </source>
</reference>
<proteinExistence type="predicted"/>
<keyword evidence="1" id="KW-0472">Membrane</keyword>
<dbReference type="EMBL" id="CP016757">
    <property type="protein sequence ID" value="ANZ45431.1"/>
    <property type="molecule type" value="Genomic_DNA"/>
</dbReference>
<accession>A0A1B2I627</accession>